<organism evidence="8 9">
    <name type="scientific">Clostridium gasigenes</name>
    <dbReference type="NCBI Taxonomy" id="94869"/>
    <lineage>
        <taxon>Bacteria</taxon>
        <taxon>Bacillati</taxon>
        <taxon>Bacillota</taxon>
        <taxon>Clostridia</taxon>
        <taxon>Eubacteriales</taxon>
        <taxon>Clostridiaceae</taxon>
        <taxon>Clostridium</taxon>
    </lineage>
</organism>
<dbReference type="CDD" id="cd21122">
    <property type="entry name" value="SPASM_rSAM"/>
    <property type="match status" value="1"/>
</dbReference>
<dbReference type="SFLD" id="SFLDG01067">
    <property type="entry name" value="SPASM/twitch_domain_containing"/>
    <property type="match status" value="1"/>
</dbReference>
<protein>
    <submittedName>
        <fullName evidence="8">Radical SAM additional 4Fe4S-binding SPASM domain-containing protein</fullName>
    </submittedName>
</protein>
<dbReference type="Proteomes" id="UP000198597">
    <property type="component" value="Unassembled WGS sequence"/>
</dbReference>
<dbReference type="SFLD" id="SFLDG01387">
    <property type="entry name" value="BtrN-like_SPASM_domain_contain"/>
    <property type="match status" value="1"/>
</dbReference>
<dbReference type="InterPro" id="IPR023885">
    <property type="entry name" value="4Fe4S-binding_SPASM_dom"/>
</dbReference>
<keyword evidence="3" id="KW-0949">S-adenosyl-L-methionine</keyword>
<dbReference type="InterPro" id="IPR013785">
    <property type="entry name" value="Aldolase_TIM"/>
</dbReference>
<evidence type="ECO:0000313" key="8">
    <source>
        <dbReference type="EMBL" id="SDP63757.1"/>
    </source>
</evidence>
<dbReference type="InterPro" id="IPR058240">
    <property type="entry name" value="rSAM_sf"/>
</dbReference>
<dbReference type="CDD" id="cd01335">
    <property type="entry name" value="Radical_SAM"/>
    <property type="match status" value="1"/>
</dbReference>
<keyword evidence="4" id="KW-0479">Metal-binding</keyword>
<dbReference type="GO" id="GO:0003824">
    <property type="term" value="F:catalytic activity"/>
    <property type="evidence" value="ECO:0007669"/>
    <property type="project" value="InterPro"/>
</dbReference>
<dbReference type="RefSeq" id="WP_089971237.1">
    <property type="nucleotide sequence ID" value="NZ_FNJM01000010.1"/>
</dbReference>
<dbReference type="EMBL" id="FNJM01000010">
    <property type="protein sequence ID" value="SDP63757.1"/>
    <property type="molecule type" value="Genomic_DNA"/>
</dbReference>
<keyword evidence="6" id="KW-0411">Iron-sulfur</keyword>
<evidence type="ECO:0000256" key="5">
    <source>
        <dbReference type="ARBA" id="ARBA00023004"/>
    </source>
</evidence>
<dbReference type="PANTHER" id="PTHR43787">
    <property type="entry name" value="FEMO COFACTOR BIOSYNTHESIS PROTEIN NIFB-RELATED"/>
    <property type="match status" value="1"/>
</dbReference>
<dbReference type="InterPro" id="IPR000385">
    <property type="entry name" value="MoaA_NifB_PqqE_Fe-S-bd_CS"/>
</dbReference>
<dbReference type="STRING" id="94869.SAMN04488529_11032"/>
<keyword evidence="9" id="KW-1185">Reference proteome</keyword>
<evidence type="ECO:0000256" key="4">
    <source>
        <dbReference type="ARBA" id="ARBA00022723"/>
    </source>
</evidence>
<dbReference type="OrthoDB" id="9805809at2"/>
<dbReference type="AlphaFoldDB" id="A0A1H0UBZ6"/>
<gene>
    <name evidence="8" type="ORF">SAMN04488529_11032</name>
</gene>
<keyword evidence="2" id="KW-0004">4Fe-4S</keyword>
<dbReference type="SFLD" id="SFLDS00029">
    <property type="entry name" value="Radical_SAM"/>
    <property type="match status" value="1"/>
</dbReference>
<evidence type="ECO:0000313" key="9">
    <source>
        <dbReference type="Proteomes" id="UP000198597"/>
    </source>
</evidence>
<dbReference type="PROSITE" id="PS01305">
    <property type="entry name" value="MOAA_NIFB_PQQE"/>
    <property type="match status" value="1"/>
</dbReference>
<reference evidence="8 9" key="1">
    <citation type="submission" date="2016-10" db="EMBL/GenBank/DDBJ databases">
        <authorList>
            <person name="de Groot N.N."/>
        </authorList>
    </citation>
    <scope>NUCLEOTIDE SEQUENCE [LARGE SCALE GENOMIC DNA]</scope>
    <source>
        <strain evidence="8 9">DSM 12272</strain>
    </source>
</reference>
<dbReference type="Gene3D" id="3.20.20.70">
    <property type="entry name" value="Aldolase class I"/>
    <property type="match status" value="1"/>
</dbReference>
<dbReference type="PANTHER" id="PTHR43787:SF10">
    <property type="entry name" value="COFACTOR MODIFYING PROTEIN"/>
    <property type="match status" value="1"/>
</dbReference>
<comment type="cofactor">
    <cofactor evidence="1">
        <name>[4Fe-4S] cluster</name>
        <dbReference type="ChEBI" id="CHEBI:49883"/>
    </cofactor>
</comment>
<dbReference type="PROSITE" id="PS51918">
    <property type="entry name" value="RADICAL_SAM"/>
    <property type="match status" value="1"/>
</dbReference>
<dbReference type="InterPro" id="IPR034391">
    <property type="entry name" value="AdoMet-like_SPASM_containing"/>
</dbReference>
<dbReference type="SUPFAM" id="SSF102114">
    <property type="entry name" value="Radical SAM enzymes"/>
    <property type="match status" value="1"/>
</dbReference>
<dbReference type="GO" id="GO:0051539">
    <property type="term" value="F:4 iron, 4 sulfur cluster binding"/>
    <property type="evidence" value="ECO:0007669"/>
    <property type="project" value="UniProtKB-KW"/>
</dbReference>
<feature type="domain" description="Radical SAM core" evidence="7">
    <location>
        <begin position="1"/>
        <end position="205"/>
    </location>
</feature>
<evidence type="ECO:0000259" key="7">
    <source>
        <dbReference type="PROSITE" id="PS51918"/>
    </source>
</evidence>
<keyword evidence="5" id="KW-0408">Iron</keyword>
<dbReference type="Pfam" id="PF13186">
    <property type="entry name" value="SPASM"/>
    <property type="match status" value="1"/>
</dbReference>
<evidence type="ECO:0000256" key="1">
    <source>
        <dbReference type="ARBA" id="ARBA00001966"/>
    </source>
</evidence>
<sequence>MRKFKKVYIEITNICNLNCNFCPKTGRKLEFMEEEAFKHVLKSVKPYTDHIYFHLMGEPLLNPKLGRFLEISNEYGLKVNITTNGTLIKNAREVLLSSPALRQVNMSLHSFEANEDDVDFDEYIDNIIEFVKEARDNTNIITSMRLWNLDTRHKASNSLNKNIFKILEEKFELNYDLKETFTEKNSTKLFKDVYLSMAEKFEWPNINIAPSNERMFCYGLRDQFGILVDGTVVPCCLDSEGNMNLGNIFETELEEILESKRASDIYDGFSRRTAVEDLCKTCGYVNKKR</sequence>
<evidence type="ECO:0000256" key="6">
    <source>
        <dbReference type="ARBA" id="ARBA00023014"/>
    </source>
</evidence>
<accession>A0A1H0UBZ6</accession>
<dbReference type="GO" id="GO:0046872">
    <property type="term" value="F:metal ion binding"/>
    <property type="evidence" value="ECO:0007669"/>
    <property type="project" value="UniProtKB-KW"/>
</dbReference>
<dbReference type="Pfam" id="PF04055">
    <property type="entry name" value="Radical_SAM"/>
    <property type="match status" value="1"/>
</dbReference>
<evidence type="ECO:0000256" key="3">
    <source>
        <dbReference type="ARBA" id="ARBA00022691"/>
    </source>
</evidence>
<name>A0A1H0UBZ6_9CLOT</name>
<evidence type="ECO:0000256" key="2">
    <source>
        <dbReference type="ARBA" id="ARBA00022485"/>
    </source>
</evidence>
<proteinExistence type="predicted"/>
<dbReference type="InterPro" id="IPR007197">
    <property type="entry name" value="rSAM"/>
</dbReference>